<evidence type="ECO:0000259" key="6">
    <source>
        <dbReference type="PROSITE" id="PS52035"/>
    </source>
</evidence>
<dbReference type="InterPro" id="IPR055438">
    <property type="entry name" value="AstE_AspA_cat"/>
</dbReference>
<name>A0A6G9QH37_9GAMM</name>
<dbReference type="CDD" id="cd06231">
    <property type="entry name" value="M14_REP34-like"/>
    <property type="match status" value="1"/>
</dbReference>
<dbReference type="GO" id="GO:0016788">
    <property type="term" value="F:hydrolase activity, acting on ester bonds"/>
    <property type="evidence" value="ECO:0007669"/>
    <property type="project" value="InterPro"/>
</dbReference>
<feature type="active site" description="Proton donor/acceptor" evidence="5">
    <location>
        <position position="247"/>
    </location>
</feature>
<evidence type="ECO:0000256" key="2">
    <source>
        <dbReference type="ARBA" id="ARBA00022723"/>
    </source>
</evidence>
<dbReference type="AlphaFoldDB" id="A0A6G9QH37"/>
<protein>
    <submittedName>
        <fullName evidence="7">M14 family metallocarboxypeptidase</fullName>
    </submittedName>
</protein>
<dbReference type="GO" id="GO:0008270">
    <property type="term" value="F:zinc ion binding"/>
    <property type="evidence" value="ECO:0007669"/>
    <property type="project" value="InterPro"/>
</dbReference>
<dbReference type="RefSeq" id="WP_167676018.1">
    <property type="nucleotide sequence ID" value="NZ_CP050313.1"/>
</dbReference>
<keyword evidence="8" id="KW-1185">Reference proteome</keyword>
<keyword evidence="7" id="KW-0121">Carboxypeptidase</keyword>
<dbReference type="KEGG" id="saes:HBH39_04580"/>
<evidence type="ECO:0000256" key="1">
    <source>
        <dbReference type="ARBA" id="ARBA00001947"/>
    </source>
</evidence>
<organism evidence="7 8">
    <name type="scientific">Shewanella aestuarii</name>
    <dbReference type="NCBI Taxonomy" id="1028752"/>
    <lineage>
        <taxon>Bacteria</taxon>
        <taxon>Pseudomonadati</taxon>
        <taxon>Pseudomonadota</taxon>
        <taxon>Gammaproteobacteria</taxon>
        <taxon>Alteromonadales</taxon>
        <taxon>Shewanellaceae</taxon>
        <taxon>Shewanella</taxon>
    </lineage>
</organism>
<proteinExistence type="inferred from homology"/>
<keyword evidence="4" id="KW-0862">Zinc</keyword>
<evidence type="ECO:0000313" key="8">
    <source>
        <dbReference type="Proteomes" id="UP000502608"/>
    </source>
</evidence>
<keyword evidence="2" id="KW-0479">Metal-binding</keyword>
<dbReference type="GO" id="GO:0006508">
    <property type="term" value="P:proteolysis"/>
    <property type="evidence" value="ECO:0007669"/>
    <property type="project" value="InterPro"/>
</dbReference>
<dbReference type="Pfam" id="PF24827">
    <property type="entry name" value="AstE_AspA_cat"/>
    <property type="match status" value="1"/>
</dbReference>
<dbReference type="Gene3D" id="3.40.630.10">
    <property type="entry name" value="Zn peptidases"/>
    <property type="match status" value="1"/>
</dbReference>
<evidence type="ECO:0000256" key="3">
    <source>
        <dbReference type="ARBA" id="ARBA00022801"/>
    </source>
</evidence>
<reference evidence="7 8" key="1">
    <citation type="submission" date="2020-03" db="EMBL/GenBank/DDBJ databases">
        <title>Complete genome sequence of Shewanella sp.</title>
        <authorList>
            <person name="Kim Y.-S."/>
            <person name="Kim S.-J."/>
            <person name="Jung H.-K."/>
            <person name="Kim K.-H."/>
        </authorList>
    </citation>
    <scope>NUCLEOTIDE SEQUENCE [LARGE SCALE GENOMIC DNA]</scope>
    <source>
        <strain evidence="7 8">PN3F2</strain>
    </source>
</reference>
<comment type="similarity">
    <text evidence="5">Belongs to the peptidase M14 family.</text>
</comment>
<evidence type="ECO:0000313" key="7">
    <source>
        <dbReference type="EMBL" id="QIR13864.1"/>
    </source>
</evidence>
<dbReference type="Proteomes" id="UP000502608">
    <property type="component" value="Chromosome"/>
</dbReference>
<dbReference type="GO" id="GO:0004181">
    <property type="term" value="F:metallocarboxypeptidase activity"/>
    <property type="evidence" value="ECO:0007669"/>
    <property type="project" value="InterPro"/>
</dbReference>
<dbReference type="PROSITE" id="PS52035">
    <property type="entry name" value="PEPTIDASE_M14"/>
    <property type="match status" value="1"/>
</dbReference>
<dbReference type="EMBL" id="CP050313">
    <property type="protein sequence ID" value="QIR13864.1"/>
    <property type="molecule type" value="Genomic_DNA"/>
</dbReference>
<dbReference type="InterPro" id="IPR000834">
    <property type="entry name" value="Peptidase_M14"/>
</dbReference>
<keyword evidence="7" id="KW-0645">Protease</keyword>
<gene>
    <name evidence="7" type="ORF">HBH39_04580</name>
</gene>
<accession>A0A6G9QH37</accession>
<feature type="domain" description="Peptidase M14" evidence="6">
    <location>
        <begin position="13"/>
        <end position="272"/>
    </location>
</feature>
<keyword evidence="3" id="KW-0378">Hydrolase</keyword>
<comment type="cofactor">
    <cofactor evidence="1">
        <name>Zn(2+)</name>
        <dbReference type="ChEBI" id="CHEBI:29105"/>
    </cofactor>
</comment>
<dbReference type="SUPFAM" id="SSF53187">
    <property type="entry name" value="Zn-dependent exopeptidases"/>
    <property type="match status" value="1"/>
</dbReference>
<sequence>MSQLFPNYQWHSTIFDCHSNNIEQFELLLAHQVKRLKLHQHVLGYVDEINRQYPLAFYQSPSISTSKASILLCAGFHGEEAAGPWGLLNALTQLDSNITDKVNLSILPLVNPSGFSIGNRLNMFLQNPNRGFVYQSGHIQPNQHTSAEGHILQLAQTTLLQASQHGLLTCHEDVLLSNCYLYSLESATSPSELSYQLRDALGKYFPIALNGEIDDCPVKDGIIFNHFDSSFESGLFQSGSQIAICTETPGQQPFDQRVLANRDAITLFINHFVDDHRQ</sequence>
<evidence type="ECO:0000256" key="4">
    <source>
        <dbReference type="ARBA" id="ARBA00022833"/>
    </source>
</evidence>
<evidence type="ECO:0000256" key="5">
    <source>
        <dbReference type="PROSITE-ProRule" id="PRU01379"/>
    </source>
</evidence>